<dbReference type="SUPFAM" id="SSF50685">
    <property type="entry name" value="Barwin-like endoglucanases"/>
    <property type="match status" value="1"/>
</dbReference>
<dbReference type="InterPro" id="IPR051477">
    <property type="entry name" value="Expansin_CellWall"/>
</dbReference>
<name>M2LSV0_BAUPA</name>
<evidence type="ECO:0000313" key="3">
    <source>
        <dbReference type="Proteomes" id="UP000011761"/>
    </source>
</evidence>
<sequence length="101" mass="10718">YTGDITHYDVGLGSCGWTNTDSDAIVAIPHGMMNNGINPNLNPLCGQYITISFNGTLNQAKIVDTCGGCDGASIDLSPTLFEAVAPSGDGRVHNVNWWFNN</sequence>
<dbReference type="AlphaFoldDB" id="M2LSV0"/>
<dbReference type="OMA" id="REHPCGR"/>
<gene>
    <name evidence="2" type="ORF">BAUCODRAFT_69158</name>
</gene>
<dbReference type="EMBL" id="KB445554">
    <property type="protein sequence ID" value="EMC97572.1"/>
    <property type="molecule type" value="Genomic_DNA"/>
</dbReference>
<evidence type="ECO:0000313" key="2">
    <source>
        <dbReference type="EMBL" id="EMC97572.1"/>
    </source>
</evidence>
<dbReference type="PANTHER" id="PTHR31836:SF28">
    <property type="entry name" value="SRCR DOMAIN-CONTAINING PROTEIN-RELATED"/>
    <property type="match status" value="1"/>
</dbReference>
<dbReference type="Gene3D" id="2.40.40.10">
    <property type="entry name" value="RlpA-like domain"/>
    <property type="match status" value="1"/>
</dbReference>
<dbReference type="RefSeq" id="XP_007675497.1">
    <property type="nucleotide sequence ID" value="XM_007677307.1"/>
</dbReference>
<accession>M2LSV0</accession>
<dbReference type="InterPro" id="IPR036908">
    <property type="entry name" value="RlpA-like_sf"/>
</dbReference>
<dbReference type="KEGG" id="bcom:BAUCODRAFT_69158"/>
<evidence type="ECO:0008006" key="4">
    <source>
        <dbReference type="Google" id="ProtNLM"/>
    </source>
</evidence>
<dbReference type="eggNOG" id="ENOG502S2E4">
    <property type="taxonomic scope" value="Eukaryota"/>
</dbReference>
<dbReference type="CDD" id="cd22191">
    <property type="entry name" value="DPBB_RlpA_EXP_N-like"/>
    <property type="match status" value="1"/>
</dbReference>
<proteinExistence type="predicted"/>
<dbReference type="OrthoDB" id="623670at2759"/>
<reference evidence="2 3" key="1">
    <citation type="journal article" date="2012" name="PLoS Pathog.">
        <title>Diverse lifestyles and strategies of plant pathogenesis encoded in the genomes of eighteen Dothideomycetes fungi.</title>
        <authorList>
            <person name="Ohm R.A."/>
            <person name="Feau N."/>
            <person name="Henrissat B."/>
            <person name="Schoch C.L."/>
            <person name="Horwitz B.A."/>
            <person name="Barry K.W."/>
            <person name="Condon B.J."/>
            <person name="Copeland A.C."/>
            <person name="Dhillon B."/>
            <person name="Glaser F."/>
            <person name="Hesse C.N."/>
            <person name="Kosti I."/>
            <person name="LaButti K."/>
            <person name="Lindquist E.A."/>
            <person name="Lucas S."/>
            <person name="Salamov A.A."/>
            <person name="Bradshaw R.E."/>
            <person name="Ciuffetti L."/>
            <person name="Hamelin R.C."/>
            <person name="Kema G.H.J."/>
            <person name="Lawrence C."/>
            <person name="Scott J.A."/>
            <person name="Spatafora J.W."/>
            <person name="Turgeon B.G."/>
            <person name="de Wit P.J.G.M."/>
            <person name="Zhong S."/>
            <person name="Goodwin S.B."/>
            <person name="Grigoriev I.V."/>
        </authorList>
    </citation>
    <scope>NUCLEOTIDE SEQUENCE [LARGE SCALE GENOMIC DNA]</scope>
    <source>
        <strain evidence="2 3">UAMH 10762</strain>
    </source>
</reference>
<dbReference type="HOGENOM" id="CLU_047639_6_2_1"/>
<dbReference type="Proteomes" id="UP000011761">
    <property type="component" value="Unassembled WGS sequence"/>
</dbReference>
<evidence type="ECO:0000256" key="1">
    <source>
        <dbReference type="ARBA" id="ARBA00022729"/>
    </source>
</evidence>
<keyword evidence="3" id="KW-1185">Reference proteome</keyword>
<protein>
    <recommendedName>
        <fullName evidence="4">RlpA-like protein double-psi beta-barrel domain-containing protein</fullName>
    </recommendedName>
</protein>
<keyword evidence="1" id="KW-0732">Signal</keyword>
<organism evidence="2 3">
    <name type="scientific">Baudoinia panamericana (strain UAMH 10762)</name>
    <name type="common">Angels' share fungus</name>
    <name type="synonym">Baudoinia compniacensis (strain UAMH 10762)</name>
    <dbReference type="NCBI Taxonomy" id="717646"/>
    <lineage>
        <taxon>Eukaryota</taxon>
        <taxon>Fungi</taxon>
        <taxon>Dikarya</taxon>
        <taxon>Ascomycota</taxon>
        <taxon>Pezizomycotina</taxon>
        <taxon>Dothideomycetes</taxon>
        <taxon>Dothideomycetidae</taxon>
        <taxon>Mycosphaerellales</taxon>
        <taxon>Teratosphaeriaceae</taxon>
        <taxon>Baudoinia</taxon>
    </lineage>
</organism>
<dbReference type="GeneID" id="19116501"/>
<dbReference type="PANTHER" id="PTHR31836">
    <property type="match status" value="1"/>
</dbReference>
<feature type="non-terminal residue" evidence="2">
    <location>
        <position position="1"/>
    </location>
</feature>